<dbReference type="SUPFAM" id="SSF47459">
    <property type="entry name" value="HLH, helix-loop-helix DNA-binding domain"/>
    <property type="match status" value="1"/>
</dbReference>
<dbReference type="CDD" id="cd11393">
    <property type="entry name" value="bHLH_AtbHLH_like"/>
    <property type="match status" value="1"/>
</dbReference>
<comment type="subcellular location">
    <subcellularLocation>
        <location evidence="1">Nucleus</location>
    </subcellularLocation>
</comment>
<dbReference type="InterPro" id="IPR045843">
    <property type="entry name" value="IND-like"/>
</dbReference>
<evidence type="ECO:0000256" key="8">
    <source>
        <dbReference type="SAM" id="MobiDB-lite"/>
    </source>
</evidence>
<evidence type="ECO:0000256" key="1">
    <source>
        <dbReference type="ARBA" id="ARBA00004123"/>
    </source>
</evidence>
<dbReference type="GO" id="GO:0046983">
    <property type="term" value="F:protein dimerization activity"/>
    <property type="evidence" value="ECO:0007669"/>
    <property type="project" value="InterPro"/>
</dbReference>
<dbReference type="InterPro" id="IPR045239">
    <property type="entry name" value="bHLH95_bHLH"/>
</dbReference>
<evidence type="ECO:0000256" key="4">
    <source>
        <dbReference type="ARBA" id="ARBA00023015"/>
    </source>
</evidence>
<feature type="domain" description="BHLH" evidence="9">
    <location>
        <begin position="284"/>
        <end position="333"/>
    </location>
</feature>
<sequence>MMGSSHLDHFHQEELHGLASLATVPAFHDLACSREWNQNQLLPSSRAWLLLSLDAWALCSNFGDYISNANGALHHEITSHGSPMIQDMGCHWACNDQEGFVNPLPAYQLNLAKAKEALTDDCFRKLNGFFKDRSDQDDQPREKLFMRALASDCQTDGLRPLPGNLPENSSFDGCEGGHAALPTANFSQSCAHRPGMTDDVHAMDLSASAGLGGVCFWQPSLAGMALLGEDASSGLDHLQQSIRGPFYLHHKMPSLVSGVTEARRCSSTWEHKSSQAAPGNPRFQQQRSSCSPFKVRKEKLGDRIAALQQLVAPFGKTDTASVLMEAIGYIKFLLDQVEKLSVPYMRSTGGKKRSRTTQEEAEAHVMSRQHKVNSASNEEAKRDLRSRGLCLVPLSCTSYMTATEQGVWAAATYGGSD</sequence>
<name>A0A9E7HAD7_9LILI</name>
<gene>
    <name evidence="10" type="ORF">MUK42_30114</name>
</gene>
<evidence type="ECO:0000256" key="3">
    <source>
        <dbReference type="ARBA" id="ARBA00011738"/>
    </source>
</evidence>
<dbReference type="GO" id="GO:0000981">
    <property type="term" value="F:DNA-binding transcription factor activity, RNA polymerase II-specific"/>
    <property type="evidence" value="ECO:0007669"/>
    <property type="project" value="TreeGrafter"/>
</dbReference>
<evidence type="ECO:0000313" key="10">
    <source>
        <dbReference type="EMBL" id="URE30764.1"/>
    </source>
</evidence>
<feature type="compositionally biased region" description="Polar residues" evidence="8">
    <location>
        <begin position="274"/>
        <end position="289"/>
    </location>
</feature>
<proteinExistence type="inferred from homology"/>
<comment type="subunit">
    <text evidence="3">Homodimer.</text>
</comment>
<dbReference type="PANTHER" id="PTHR16223">
    <property type="entry name" value="TRANSCRIPTION FACTOR BHLH83-RELATED"/>
    <property type="match status" value="1"/>
</dbReference>
<feature type="region of interest" description="Disordered" evidence="8">
    <location>
        <begin position="270"/>
        <end position="289"/>
    </location>
</feature>
<evidence type="ECO:0000259" key="9">
    <source>
        <dbReference type="PROSITE" id="PS50888"/>
    </source>
</evidence>
<dbReference type="Gene3D" id="4.10.280.10">
    <property type="entry name" value="Helix-loop-helix DNA-binding domain"/>
    <property type="match status" value="1"/>
</dbReference>
<feature type="region of interest" description="Disordered" evidence="8">
    <location>
        <begin position="347"/>
        <end position="380"/>
    </location>
</feature>
<evidence type="ECO:0000256" key="2">
    <source>
        <dbReference type="ARBA" id="ARBA00005510"/>
    </source>
</evidence>
<reference evidence="10" key="1">
    <citation type="submission" date="2022-05" db="EMBL/GenBank/DDBJ databases">
        <title>The Musa troglodytarum L. genome provides insights into the mechanism of non-climacteric behaviour and enrichment of carotenoids.</title>
        <authorList>
            <person name="Wang J."/>
        </authorList>
    </citation>
    <scope>NUCLEOTIDE SEQUENCE</scope>
    <source>
        <tissue evidence="10">Leaf</tissue>
    </source>
</reference>
<accession>A0A9E7HAD7</accession>
<protein>
    <submittedName>
        <fullName evidence="10">HLH</fullName>
    </submittedName>
</protein>
<comment type="similarity">
    <text evidence="2">Belongs to the bHLH protein family.</text>
</comment>
<dbReference type="EMBL" id="CP097510">
    <property type="protein sequence ID" value="URE30764.1"/>
    <property type="molecule type" value="Genomic_DNA"/>
</dbReference>
<keyword evidence="4" id="KW-0805">Transcription regulation</keyword>
<dbReference type="InterPro" id="IPR036638">
    <property type="entry name" value="HLH_DNA-bd_sf"/>
</dbReference>
<dbReference type="AlphaFoldDB" id="A0A9E7HAD7"/>
<evidence type="ECO:0000256" key="5">
    <source>
        <dbReference type="ARBA" id="ARBA00023125"/>
    </source>
</evidence>
<keyword evidence="7" id="KW-0539">Nucleus</keyword>
<dbReference type="PROSITE" id="PS50888">
    <property type="entry name" value="BHLH"/>
    <property type="match status" value="1"/>
</dbReference>
<organism evidence="10 11">
    <name type="scientific">Musa troglodytarum</name>
    <name type="common">fe'i banana</name>
    <dbReference type="NCBI Taxonomy" id="320322"/>
    <lineage>
        <taxon>Eukaryota</taxon>
        <taxon>Viridiplantae</taxon>
        <taxon>Streptophyta</taxon>
        <taxon>Embryophyta</taxon>
        <taxon>Tracheophyta</taxon>
        <taxon>Spermatophyta</taxon>
        <taxon>Magnoliopsida</taxon>
        <taxon>Liliopsida</taxon>
        <taxon>Zingiberales</taxon>
        <taxon>Musaceae</taxon>
        <taxon>Musa</taxon>
    </lineage>
</organism>
<dbReference type="FunFam" id="4.10.280.10:FF:000032">
    <property type="entry name" value="Transcription factor bHLH123 family"/>
    <property type="match status" value="1"/>
</dbReference>
<dbReference type="GO" id="GO:0000978">
    <property type="term" value="F:RNA polymerase II cis-regulatory region sequence-specific DNA binding"/>
    <property type="evidence" value="ECO:0007669"/>
    <property type="project" value="TreeGrafter"/>
</dbReference>
<dbReference type="OrthoDB" id="760019at2759"/>
<dbReference type="GO" id="GO:0005634">
    <property type="term" value="C:nucleus"/>
    <property type="evidence" value="ECO:0007669"/>
    <property type="project" value="UniProtKB-SubCell"/>
</dbReference>
<evidence type="ECO:0000256" key="6">
    <source>
        <dbReference type="ARBA" id="ARBA00023163"/>
    </source>
</evidence>
<keyword evidence="5" id="KW-0238">DNA-binding</keyword>
<dbReference type="Proteomes" id="UP001055439">
    <property type="component" value="Chromosome 8"/>
</dbReference>
<feature type="compositionally biased region" description="Basic and acidic residues" evidence="8">
    <location>
        <begin position="356"/>
        <end position="365"/>
    </location>
</feature>
<keyword evidence="11" id="KW-1185">Reference proteome</keyword>
<evidence type="ECO:0000313" key="11">
    <source>
        <dbReference type="Proteomes" id="UP001055439"/>
    </source>
</evidence>
<dbReference type="PANTHER" id="PTHR16223:SF56">
    <property type="entry name" value="TRANSCRIPTION FACTOR BHLH110"/>
    <property type="match status" value="1"/>
</dbReference>
<dbReference type="InterPro" id="IPR011598">
    <property type="entry name" value="bHLH_dom"/>
</dbReference>
<evidence type="ECO:0000256" key="7">
    <source>
        <dbReference type="ARBA" id="ARBA00023242"/>
    </source>
</evidence>
<keyword evidence="6" id="KW-0804">Transcription</keyword>